<protein>
    <submittedName>
        <fullName evidence="4">Methyltransferase</fullName>
    </submittedName>
</protein>
<dbReference type="PATRIC" id="fig|33050.5.peg.3977"/>
<dbReference type="PIRSF" id="PIRSF018005">
    <property type="entry name" value="UCP018005"/>
    <property type="match status" value="1"/>
</dbReference>
<dbReference type="Pfam" id="PF10017">
    <property type="entry name" value="Methyltransf_33"/>
    <property type="match status" value="1"/>
</dbReference>
<dbReference type="InterPro" id="IPR019257">
    <property type="entry name" value="MeTrfase_dom"/>
</dbReference>
<sequence length="328" mass="35619">MGVVRQLRQISADDAGVDVAFRADVRAGLAQRQKAIPARWFYDATGSALFEDITALPEYYPTRSETDLLTRHAAAMAAAIGPGRAVVELGSGSSTKTPLLLAAIDPAAYVPVDISGDFLRDSALALAERFPGLPVYPVEADFTQRVALPREICPLPKLGFFPGSTIGNMVARTAIDLLRNWREALGDESLLLIGIDRIKDVGILERAYDDPAGVTAAFNLNLLERINRELGGTIPVENFSHRAIWDDVHARIEMHLVAACDMDFTVDGQLYHMAKGETIHSENSHKYGPRDANLLLRAGGWTPLATWDDADPAFALILAAATEFRSAP</sequence>
<keyword evidence="2 4" id="KW-0808">Transferase</keyword>
<dbReference type="InterPro" id="IPR029063">
    <property type="entry name" value="SAM-dependent_MTases_sf"/>
</dbReference>
<dbReference type="KEGG" id="smag:AN936_19175"/>
<dbReference type="PANTHER" id="PTHR43397:SF1">
    <property type="entry name" value="ERGOTHIONEINE BIOSYNTHESIS PROTEIN 1"/>
    <property type="match status" value="1"/>
</dbReference>
<dbReference type="InterPro" id="IPR017804">
    <property type="entry name" value="MeTrfase_EgtD-like"/>
</dbReference>
<dbReference type="GO" id="GO:0008168">
    <property type="term" value="F:methyltransferase activity"/>
    <property type="evidence" value="ECO:0007669"/>
    <property type="project" value="UniProtKB-KW"/>
</dbReference>
<evidence type="ECO:0000256" key="2">
    <source>
        <dbReference type="ARBA" id="ARBA00022679"/>
    </source>
</evidence>
<proteinExistence type="predicted"/>
<dbReference type="PANTHER" id="PTHR43397">
    <property type="entry name" value="ERGOTHIONEINE BIOSYNTHESIS PROTEIN 1"/>
    <property type="match status" value="1"/>
</dbReference>
<dbReference type="AlphaFoldDB" id="A0A0N9UF72"/>
<dbReference type="Proteomes" id="UP000058074">
    <property type="component" value="Chromosome"/>
</dbReference>
<dbReference type="InterPro" id="IPR051128">
    <property type="entry name" value="EgtD_Methyltrsf_superfamily"/>
</dbReference>
<dbReference type="InterPro" id="IPR035094">
    <property type="entry name" value="EgtD"/>
</dbReference>
<reference evidence="4 5" key="1">
    <citation type="journal article" date="2015" name="Genome Announc.">
        <title>Complete Genome Sequence of Polypropylene Glycol- and Polyethylene Glycol-Degrading Sphingopyxis macrogoltabida Strain EY-1.</title>
        <authorList>
            <person name="Ohtsubo Y."/>
            <person name="Nagata Y."/>
            <person name="Numata M."/>
            <person name="Tsuchikane K."/>
            <person name="Hosoyama A."/>
            <person name="Yamazoe A."/>
            <person name="Tsuda M."/>
            <person name="Fujita N."/>
            <person name="Kawai F."/>
        </authorList>
    </citation>
    <scope>NUCLEOTIDE SEQUENCE [LARGE SCALE GENOMIC DNA]</scope>
    <source>
        <strain evidence="4 5">EY-1</strain>
    </source>
</reference>
<dbReference type="NCBIfam" id="TIGR03438">
    <property type="entry name" value="egtD_ergothio"/>
    <property type="match status" value="1"/>
</dbReference>
<gene>
    <name evidence="4" type="ORF">AN936_19175</name>
</gene>
<keyword evidence="1 4" id="KW-0489">Methyltransferase</keyword>
<dbReference type="GO" id="GO:0032259">
    <property type="term" value="P:methylation"/>
    <property type="evidence" value="ECO:0007669"/>
    <property type="project" value="UniProtKB-KW"/>
</dbReference>
<evidence type="ECO:0000313" key="5">
    <source>
        <dbReference type="Proteomes" id="UP000058074"/>
    </source>
</evidence>
<dbReference type="OrthoDB" id="5289726at2"/>
<dbReference type="EMBL" id="CP012700">
    <property type="protein sequence ID" value="ALH82398.1"/>
    <property type="molecule type" value="Genomic_DNA"/>
</dbReference>
<feature type="domain" description="Histidine-specific methyltransferase SAM-dependent" evidence="3">
    <location>
        <begin position="21"/>
        <end position="320"/>
    </location>
</feature>
<organism evidence="4 5">
    <name type="scientific">Sphingopyxis macrogoltabida</name>
    <name type="common">Sphingomonas macrogoltabidus</name>
    <dbReference type="NCBI Taxonomy" id="33050"/>
    <lineage>
        <taxon>Bacteria</taxon>
        <taxon>Pseudomonadati</taxon>
        <taxon>Pseudomonadota</taxon>
        <taxon>Alphaproteobacteria</taxon>
        <taxon>Sphingomonadales</taxon>
        <taxon>Sphingomonadaceae</taxon>
        <taxon>Sphingopyxis</taxon>
    </lineage>
</organism>
<name>A0A0N9UF72_SPHMC</name>
<evidence type="ECO:0000256" key="1">
    <source>
        <dbReference type="ARBA" id="ARBA00022603"/>
    </source>
</evidence>
<dbReference type="SUPFAM" id="SSF53335">
    <property type="entry name" value="S-adenosyl-L-methionine-dependent methyltransferases"/>
    <property type="match status" value="1"/>
</dbReference>
<evidence type="ECO:0000313" key="4">
    <source>
        <dbReference type="EMBL" id="ALH82398.1"/>
    </source>
</evidence>
<dbReference type="RefSeq" id="WP_054589447.1">
    <property type="nucleotide sequence ID" value="NZ_CP012700.1"/>
</dbReference>
<accession>A0A0N9UF72</accession>
<evidence type="ECO:0000259" key="3">
    <source>
        <dbReference type="Pfam" id="PF10017"/>
    </source>
</evidence>
<dbReference type="Gene3D" id="3.40.50.150">
    <property type="entry name" value="Vaccinia Virus protein VP39"/>
    <property type="match status" value="1"/>
</dbReference>